<dbReference type="Pfam" id="PF00498">
    <property type="entry name" value="FHA"/>
    <property type="match status" value="1"/>
</dbReference>
<dbReference type="SUPFAM" id="SSF55874">
    <property type="entry name" value="ATPase domain of HSP90 chaperone/DNA topoisomerase II/histidine kinase"/>
    <property type="match status" value="1"/>
</dbReference>
<dbReference type="InterPro" id="IPR003018">
    <property type="entry name" value="GAF"/>
</dbReference>
<dbReference type="SUPFAM" id="SSF55781">
    <property type="entry name" value="GAF domain-like"/>
    <property type="match status" value="1"/>
</dbReference>
<keyword evidence="5" id="KW-0547">Nucleotide-binding</keyword>
<evidence type="ECO:0000256" key="5">
    <source>
        <dbReference type="ARBA" id="ARBA00022741"/>
    </source>
</evidence>
<dbReference type="eggNOG" id="COG3852">
    <property type="taxonomic scope" value="Bacteria"/>
</dbReference>
<keyword evidence="7" id="KW-0067">ATP-binding</keyword>
<evidence type="ECO:0000259" key="9">
    <source>
        <dbReference type="PROSITE" id="PS50006"/>
    </source>
</evidence>
<dbReference type="GO" id="GO:0005524">
    <property type="term" value="F:ATP binding"/>
    <property type="evidence" value="ECO:0007669"/>
    <property type="project" value="UniProtKB-KW"/>
</dbReference>
<feature type="domain" description="FHA" evidence="9">
    <location>
        <begin position="20"/>
        <end position="69"/>
    </location>
</feature>
<dbReference type="PROSITE" id="PS50006">
    <property type="entry name" value="FHA_DOMAIN"/>
    <property type="match status" value="1"/>
</dbReference>
<evidence type="ECO:0000256" key="2">
    <source>
        <dbReference type="ARBA" id="ARBA00012438"/>
    </source>
</evidence>
<reference evidence="11 12" key="1">
    <citation type="journal article" date="2010" name="J. Bacteriol.">
        <title>Genome sequence of Lentisphaera araneosa HTCC2155T, the type species of the order Lentisphaerales in the phylum Lentisphaerae.</title>
        <authorList>
            <person name="Thrash J.C."/>
            <person name="Cho J.C."/>
            <person name="Vergin K.L."/>
            <person name="Morris R.M."/>
            <person name="Giovannoni S.J."/>
        </authorList>
    </citation>
    <scope>NUCLEOTIDE SEQUENCE [LARGE SCALE GENOMIC DNA]</scope>
    <source>
        <strain evidence="11 12">HTCC2155</strain>
    </source>
</reference>
<organism evidence="11 12">
    <name type="scientific">Lentisphaera araneosa HTCC2155</name>
    <dbReference type="NCBI Taxonomy" id="313628"/>
    <lineage>
        <taxon>Bacteria</taxon>
        <taxon>Pseudomonadati</taxon>
        <taxon>Lentisphaerota</taxon>
        <taxon>Lentisphaeria</taxon>
        <taxon>Lentisphaerales</taxon>
        <taxon>Lentisphaeraceae</taxon>
        <taxon>Lentisphaera</taxon>
    </lineage>
</organism>
<keyword evidence="3" id="KW-0597">Phosphoprotein</keyword>
<evidence type="ECO:0000256" key="6">
    <source>
        <dbReference type="ARBA" id="ARBA00022777"/>
    </source>
</evidence>
<feature type="domain" description="Histidine kinase" evidence="10">
    <location>
        <begin position="310"/>
        <end position="529"/>
    </location>
</feature>
<dbReference type="InterPro" id="IPR029016">
    <property type="entry name" value="GAF-like_dom_sf"/>
</dbReference>
<accession>A6DMF9</accession>
<dbReference type="AlphaFoldDB" id="A6DMF9"/>
<dbReference type="PANTHER" id="PTHR43065">
    <property type="entry name" value="SENSOR HISTIDINE KINASE"/>
    <property type="match status" value="1"/>
</dbReference>
<name>A6DMF9_9BACT</name>
<keyword evidence="8" id="KW-0902">Two-component regulatory system</keyword>
<dbReference type="EMBL" id="ABCK01000011">
    <property type="protein sequence ID" value="EDM27149.1"/>
    <property type="molecule type" value="Genomic_DNA"/>
</dbReference>
<dbReference type="SMART" id="SM00387">
    <property type="entry name" value="HATPase_c"/>
    <property type="match status" value="1"/>
</dbReference>
<dbReference type="Gene3D" id="1.10.287.130">
    <property type="match status" value="1"/>
</dbReference>
<dbReference type="InterPro" id="IPR008984">
    <property type="entry name" value="SMAD_FHA_dom_sf"/>
</dbReference>
<dbReference type="InterPro" id="IPR036890">
    <property type="entry name" value="HATPase_C_sf"/>
</dbReference>
<keyword evidence="6" id="KW-0418">Kinase</keyword>
<dbReference type="Pfam" id="PF13185">
    <property type="entry name" value="GAF_2"/>
    <property type="match status" value="1"/>
</dbReference>
<keyword evidence="12" id="KW-1185">Reference proteome</keyword>
<dbReference type="Gene3D" id="2.60.200.20">
    <property type="match status" value="1"/>
</dbReference>
<dbReference type="PRINTS" id="PR00344">
    <property type="entry name" value="BCTRLSENSOR"/>
</dbReference>
<dbReference type="SUPFAM" id="SSF49879">
    <property type="entry name" value="SMAD/FHA domain"/>
    <property type="match status" value="1"/>
</dbReference>
<evidence type="ECO:0000313" key="12">
    <source>
        <dbReference type="Proteomes" id="UP000004947"/>
    </source>
</evidence>
<evidence type="ECO:0000256" key="8">
    <source>
        <dbReference type="ARBA" id="ARBA00023012"/>
    </source>
</evidence>
<dbReference type="InterPro" id="IPR000253">
    <property type="entry name" value="FHA_dom"/>
</dbReference>
<proteinExistence type="predicted"/>
<dbReference type="Gene3D" id="3.30.565.10">
    <property type="entry name" value="Histidine kinase-like ATPase, C-terminal domain"/>
    <property type="match status" value="1"/>
</dbReference>
<dbReference type="STRING" id="313628.LNTAR_15807"/>
<protein>
    <recommendedName>
        <fullName evidence="2">histidine kinase</fullName>
        <ecNumber evidence="2">2.7.13.3</ecNumber>
    </recommendedName>
</protein>
<dbReference type="SUPFAM" id="SSF47384">
    <property type="entry name" value="Homodimeric domain of signal transducing histidine kinase"/>
    <property type="match status" value="1"/>
</dbReference>
<dbReference type="PANTHER" id="PTHR43065:SF10">
    <property type="entry name" value="PEROXIDE STRESS-ACTIVATED HISTIDINE KINASE MAK3"/>
    <property type="match status" value="1"/>
</dbReference>
<comment type="caution">
    <text evidence="11">The sequence shown here is derived from an EMBL/GenBank/DDBJ whole genome shotgun (WGS) entry which is preliminary data.</text>
</comment>
<dbReference type="InterPro" id="IPR003594">
    <property type="entry name" value="HATPase_dom"/>
</dbReference>
<sequence>MLHFIAGPSAGKSVSVKDSTTVGRALESSIPVADRRMSRTHVRIFSKDGLWWIEDLNSSNGTWLGTERITGTHELKNLQHIRIGSSVLEVDFPDNDPRSNLRILHSIDPLHLRNLSMAEDEMMYPSEHRRLAAIYGLTDLIKGVQDEEELFTLVSRYLIQSVPHAEKACLYLLNDSDEYLSPTIGIDDQYQRLDSSEFPVSRKVLNYVSMNLKAILCVYNIREIKDATQSVVMGRNQQFLVAPLIHERELLGIVCLSSSFIGDELSFTEADLQFLTGVVFTTASHLFSLRLNQRTVESERLASLGSTAASLSHYIKNILTGVDGCLYLMRMGIDEEDSSLMNDAWGVLSRNHKRLSGLMLDLLNLAKESSLNIQPHSLTEIIIEVVELIKQGFENRGIELKVSDQIRFKSLVVDIDSMAIHRVLLNLLNNAADAIVGKYKGAEGGVIELRVDLSQSEQLLEIDVIDNGEGIPEEMKSRVFEVFFTGKGDEGTGLGLAVSKKIIEGHKGNISFSSDANGTVFSIRLPIHQRQNNTRLIDLPEDFLSHMNEIASKPRGSTQVE</sequence>
<evidence type="ECO:0000256" key="3">
    <source>
        <dbReference type="ARBA" id="ARBA00022553"/>
    </source>
</evidence>
<dbReference type="GO" id="GO:0000155">
    <property type="term" value="F:phosphorelay sensor kinase activity"/>
    <property type="evidence" value="ECO:0007669"/>
    <property type="project" value="InterPro"/>
</dbReference>
<evidence type="ECO:0000313" key="11">
    <source>
        <dbReference type="EMBL" id="EDM27149.1"/>
    </source>
</evidence>
<dbReference type="InterPro" id="IPR036097">
    <property type="entry name" value="HisK_dim/P_sf"/>
</dbReference>
<dbReference type="Gene3D" id="3.30.450.40">
    <property type="match status" value="1"/>
</dbReference>
<evidence type="ECO:0000256" key="1">
    <source>
        <dbReference type="ARBA" id="ARBA00000085"/>
    </source>
</evidence>
<evidence type="ECO:0000256" key="7">
    <source>
        <dbReference type="ARBA" id="ARBA00022840"/>
    </source>
</evidence>
<evidence type="ECO:0000256" key="4">
    <source>
        <dbReference type="ARBA" id="ARBA00022679"/>
    </source>
</evidence>
<dbReference type="Proteomes" id="UP000004947">
    <property type="component" value="Unassembled WGS sequence"/>
</dbReference>
<dbReference type="InterPro" id="IPR005467">
    <property type="entry name" value="His_kinase_dom"/>
</dbReference>
<evidence type="ECO:0000259" key="10">
    <source>
        <dbReference type="PROSITE" id="PS50109"/>
    </source>
</evidence>
<dbReference type="SMART" id="SM00240">
    <property type="entry name" value="FHA"/>
    <property type="match status" value="1"/>
</dbReference>
<gene>
    <name evidence="11" type="ORF">LNTAR_15807</name>
</gene>
<comment type="catalytic activity">
    <reaction evidence="1">
        <text>ATP + protein L-histidine = ADP + protein N-phospho-L-histidine.</text>
        <dbReference type="EC" id="2.7.13.3"/>
    </reaction>
</comment>
<keyword evidence="4" id="KW-0808">Transferase</keyword>
<dbReference type="CDD" id="cd00075">
    <property type="entry name" value="HATPase"/>
    <property type="match status" value="1"/>
</dbReference>
<dbReference type="EC" id="2.7.13.3" evidence="2"/>
<dbReference type="PROSITE" id="PS50109">
    <property type="entry name" value="HIS_KIN"/>
    <property type="match status" value="1"/>
</dbReference>
<dbReference type="InterPro" id="IPR004358">
    <property type="entry name" value="Sig_transdc_His_kin-like_C"/>
</dbReference>
<dbReference type="Pfam" id="PF02518">
    <property type="entry name" value="HATPase_c"/>
    <property type="match status" value="1"/>
</dbReference>
<dbReference type="CDD" id="cd00060">
    <property type="entry name" value="FHA"/>
    <property type="match status" value="1"/>
</dbReference>